<reference evidence="2 3" key="1">
    <citation type="submission" date="2019-06" db="EMBL/GenBank/DDBJ databases">
        <title>Whole genome shotgun sequence of Flavobacterium flevense NBRC 14960.</title>
        <authorList>
            <person name="Hosoyama A."/>
            <person name="Uohara A."/>
            <person name="Ohji S."/>
            <person name="Ichikawa N."/>
        </authorList>
    </citation>
    <scope>NUCLEOTIDE SEQUENCE [LARGE SCALE GENOMIC DNA]</scope>
    <source>
        <strain evidence="2 3">NBRC 14960</strain>
    </source>
</reference>
<feature type="domain" description="Cupin type-2" evidence="1">
    <location>
        <begin position="45"/>
        <end position="96"/>
    </location>
</feature>
<dbReference type="InterPro" id="IPR014710">
    <property type="entry name" value="RmlC-like_jellyroll"/>
</dbReference>
<keyword evidence="3" id="KW-1185">Reference proteome</keyword>
<gene>
    <name evidence="2" type="ORF">FFL01_23900</name>
</gene>
<dbReference type="EMBL" id="BJNP01000027">
    <property type="protein sequence ID" value="GEC72851.1"/>
    <property type="molecule type" value="Genomic_DNA"/>
</dbReference>
<sequence>MEVIKNNDGFEAVNSNPSLMRKVVHLDHLMVTIIEFLNGPMENPDPPHKHVHEQITYVASGSLKLFVEDREYFLEEGDVFKIESNLNHSIQTLSEYVKLVDSFTPLREDFIS</sequence>
<evidence type="ECO:0000259" key="1">
    <source>
        <dbReference type="Pfam" id="PF07883"/>
    </source>
</evidence>
<dbReference type="OrthoDB" id="9811153at2"/>
<proteinExistence type="predicted"/>
<protein>
    <submittedName>
        <fullName evidence="2">Cupin</fullName>
    </submittedName>
</protein>
<dbReference type="Gene3D" id="2.60.120.10">
    <property type="entry name" value="Jelly Rolls"/>
    <property type="match status" value="1"/>
</dbReference>
<dbReference type="SUPFAM" id="SSF51182">
    <property type="entry name" value="RmlC-like cupins"/>
    <property type="match status" value="1"/>
</dbReference>
<accession>A0A4Y4AX90</accession>
<dbReference type="Proteomes" id="UP000316775">
    <property type="component" value="Unassembled WGS sequence"/>
</dbReference>
<dbReference type="InterPro" id="IPR013096">
    <property type="entry name" value="Cupin_2"/>
</dbReference>
<evidence type="ECO:0000313" key="2">
    <source>
        <dbReference type="EMBL" id="GEC72851.1"/>
    </source>
</evidence>
<dbReference type="Pfam" id="PF07883">
    <property type="entry name" value="Cupin_2"/>
    <property type="match status" value="1"/>
</dbReference>
<dbReference type="InterPro" id="IPR011051">
    <property type="entry name" value="RmlC_Cupin_sf"/>
</dbReference>
<dbReference type="RefSeq" id="WP_073245164.1">
    <property type="nucleotide sequence ID" value="NZ_BJNP01000027.1"/>
</dbReference>
<name>A0A4Y4AX90_9FLAO</name>
<comment type="caution">
    <text evidence="2">The sequence shown here is derived from an EMBL/GenBank/DDBJ whole genome shotgun (WGS) entry which is preliminary data.</text>
</comment>
<organism evidence="2 3">
    <name type="scientific">Flavobacterium flevense</name>
    <dbReference type="NCBI Taxonomy" id="983"/>
    <lineage>
        <taxon>Bacteria</taxon>
        <taxon>Pseudomonadati</taxon>
        <taxon>Bacteroidota</taxon>
        <taxon>Flavobacteriia</taxon>
        <taxon>Flavobacteriales</taxon>
        <taxon>Flavobacteriaceae</taxon>
        <taxon>Flavobacterium</taxon>
    </lineage>
</organism>
<dbReference type="AlphaFoldDB" id="A0A4Y4AX90"/>
<dbReference type="STRING" id="983.SAMN05443543_106106"/>
<evidence type="ECO:0000313" key="3">
    <source>
        <dbReference type="Proteomes" id="UP000316775"/>
    </source>
</evidence>